<name>A0A7W8M4T0_9FIRM</name>
<gene>
    <name evidence="2" type="ORF">HNP82_001249</name>
</gene>
<accession>A0A7W8M4T0</accession>
<feature type="domain" description="Xylose isomerase-like TIM barrel" evidence="1">
    <location>
        <begin position="28"/>
        <end position="321"/>
    </location>
</feature>
<evidence type="ECO:0000259" key="1">
    <source>
        <dbReference type="Pfam" id="PF01261"/>
    </source>
</evidence>
<dbReference type="InterPro" id="IPR050312">
    <property type="entry name" value="IolE/XylAMocC-like"/>
</dbReference>
<proteinExistence type="predicted"/>
<dbReference type="Proteomes" id="UP000543642">
    <property type="component" value="Unassembled WGS sequence"/>
</dbReference>
<keyword evidence="3" id="KW-1185">Reference proteome</keyword>
<reference evidence="2 3" key="1">
    <citation type="submission" date="2020-08" db="EMBL/GenBank/DDBJ databases">
        <title>Genomic Encyclopedia of Type Strains, Phase IV (KMG-IV): sequencing the most valuable type-strain genomes for metagenomic binning, comparative biology and taxonomic classification.</title>
        <authorList>
            <person name="Goeker M."/>
        </authorList>
    </citation>
    <scope>NUCLEOTIDE SEQUENCE [LARGE SCALE GENOMIC DNA]</scope>
    <source>
        <strain evidence="2 3">DSM 106146</strain>
    </source>
</reference>
<dbReference type="AlphaFoldDB" id="A0A7W8M4T0"/>
<dbReference type="Gene3D" id="3.20.20.150">
    <property type="entry name" value="Divalent-metal-dependent TIM barrel enzymes"/>
    <property type="match status" value="1"/>
</dbReference>
<comment type="caution">
    <text evidence="2">The sequence shown here is derived from an EMBL/GenBank/DDBJ whole genome shotgun (WGS) entry which is preliminary data.</text>
</comment>
<organism evidence="2 3">
    <name type="scientific">Catenibacillus scindens</name>
    <dbReference type="NCBI Taxonomy" id="673271"/>
    <lineage>
        <taxon>Bacteria</taxon>
        <taxon>Bacillati</taxon>
        <taxon>Bacillota</taxon>
        <taxon>Clostridia</taxon>
        <taxon>Lachnospirales</taxon>
        <taxon>Lachnospiraceae</taxon>
        <taxon>Catenibacillus</taxon>
    </lineage>
</organism>
<dbReference type="GO" id="GO:0016853">
    <property type="term" value="F:isomerase activity"/>
    <property type="evidence" value="ECO:0007669"/>
    <property type="project" value="UniProtKB-KW"/>
</dbReference>
<keyword evidence="2" id="KW-0413">Isomerase</keyword>
<dbReference type="EMBL" id="JACHFW010000003">
    <property type="protein sequence ID" value="MBB5264144.1"/>
    <property type="molecule type" value="Genomic_DNA"/>
</dbReference>
<protein>
    <submittedName>
        <fullName evidence="2">Sugar phosphate isomerase/epimerase</fullName>
    </submittedName>
</protein>
<dbReference type="InterPro" id="IPR013022">
    <property type="entry name" value="Xyl_isomerase-like_TIM-brl"/>
</dbReference>
<dbReference type="InterPro" id="IPR036237">
    <property type="entry name" value="Xyl_isomerase-like_sf"/>
</dbReference>
<dbReference type="PANTHER" id="PTHR12110:SF53">
    <property type="entry name" value="BLR5974 PROTEIN"/>
    <property type="match status" value="1"/>
</dbReference>
<evidence type="ECO:0000313" key="2">
    <source>
        <dbReference type="EMBL" id="MBB5264144.1"/>
    </source>
</evidence>
<evidence type="ECO:0000313" key="3">
    <source>
        <dbReference type="Proteomes" id="UP000543642"/>
    </source>
</evidence>
<sequence>MSNVKLGVTLYSFSTEYCRGDMTMEDCIRKAKELGAEGFEIVATQMVPSYPYVSDEFLGEFDAICRYYNMEPVCYGANMDKGLYRDRCMTDDEMIQTAINDIKNAHKMGCKVMREQYLIGPKNFVRLAPYAESYNVKVGIEIHNPDFPGSPLMDEFAEAIDKSGSKYLGFIPDFGCFANKPNKMLWDNALAAGGNLKIMEMIRDMRYEDVPVEEAQTRAVEAGAKKPELEFLRDSYGTLQFRKDISKLLEGLRKIMPMCVHMHGKYHYVSEDLEEAAIPYPEILKVIKDSDYEGYIVSEYEEYNSGRSMEMLKRHLQMMKKYLYY</sequence>
<dbReference type="Pfam" id="PF01261">
    <property type="entry name" value="AP_endonuc_2"/>
    <property type="match status" value="1"/>
</dbReference>
<dbReference type="SUPFAM" id="SSF51658">
    <property type="entry name" value="Xylose isomerase-like"/>
    <property type="match status" value="1"/>
</dbReference>
<dbReference type="RefSeq" id="WP_183772555.1">
    <property type="nucleotide sequence ID" value="NZ_JACHFW010000003.1"/>
</dbReference>
<dbReference type="PANTHER" id="PTHR12110">
    <property type="entry name" value="HYDROXYPYRUVATE ISOMERASE"/>
    <property type="match status" value="1"/>
</dbReference>